<accession>A0A451BSF7</accession>
<proteinExistence type="predicted"/>
<dbReference type="EMBL" id="CAADHB010000266">
    <property type="protein sequence ID" value="VFK81243.1"/>
    <property type="molecule type" value="Genomic_DNA"/>
</dbReference>
<gene>
    <name evidence="1" type="ORF">BECKSD772D_GA0070982_12663</name>
</gene>
<name>A0A451BSF7_9GAMM</name>
<organism evidence="1">
    <name type="scientific">Candidatus Kentrum sp. SD</name>
    <dbReference type="NCBI Taxonomy" id="2126332"/>
    <lineage>
        <taxon>Bacteria</taxon>
        <taxon>Pseudomonadati</taxon>
        <taxon>Pseudomonadota</taxon>
        <taxon>Gammaproteobacteria</taxon>
        <taxon>Candidatus Kentrum</taxon>
    </lineage>
</organism>
<evidence type="ECO:0000313" key="1">
    <source>
        <dbReference type="EMBL" id="VFK81243.1"/>
    </source>
</evidence>
<protein>
    <submittedName>
        <fullName evidence="1">Uncharacterized protein</fullName>
    </submittedName>
</protein>
<sequence length="95" mass="11022">MKRTVYQDTATIPSYSSTKEKASGPGSISRTKRWWNEERHRFDVWMSEKTFSELDDGDYPKKQEVLAFTSAVPILSLEPAVLDIAETYRQNYLMP</sequence>
<reference evidence="1" key="1">
    <citation type="submission" date="2019-02" db="EMBL/GenBank/DDBJ databases">
        <authorList>
            <person name="Gruber-Vodicka R. H."/>
            <person name="Seah K. B. B."/>
        </authorList>
    </citation>
    <scope>NUCLEOTIDE SEQUENCE</scope>
    <source>
        <strain evidence="1">BECK_S127</strain>
    </source>
</reference>
<dbReference type="AlphaFoldDB" id="A0A451BSF7"/>